<proteinExistence type="predicted"/>
<protein>
    <recommendedName>
        <fullName evidence="3">NodB homology domain-containing protein</fullName>
    </recommendedName>
</protein>
<dbReference type="PANTHER" id="PTHR34216:SF3">
    <property type="entry name" value="POLY-BETA-1,6-N-ACETYL-D-GLUCOSAMINE N-DEACETYLASE"/>
    <property type="match status" value="1"/>
</dbReference>
<dbReference type="InterPro" id="IPR002509">
    <property type="entry name" value="NODB_dom"/>
</dbReference>
<dbReference type="InterPro" id="IPR051398">
    <property type="entry name" value="Polysacch_Deacetylase"/>
</dbReference>
<dbReference type="EMBL" id="UOFS01000009">
    <property type="protein sequence ID" value="VAW92010.1"/>
    <property type="molecule type" value="Genomic_DNA"/>
</dbReference>
<accession>A0A3B0ZS15</accession>
<dbReference type="GO" id="GO:0005975">
    <property type="term" value="P:carbohydrate metabolic process"/>
    <property type="evidence" value="ECO:0007669"/>
    <property type="project" value="InterPro"/>
</dbReference>
<dbReference type="Gene3D" id="3.20.20.370">
    <property type="entry name" value="Glycoside hydrolase/deacetylase"/>
    <property type="match status" value="1"/>
</dbReference>
<dbReference type="SUPFAM" id="SSF88713">
    <property type="entry name" value="Glycoside hydrolase/deacetylase"/>
    <property type="match status" value="1"/>
</dbReference>
<gene>
    <name evidence="4" type="ORF">MNBD_GAMMA22-2533</name>
</gene>
<dbReference type="CDD" id="cd10918">
    <property type="entry name" value="CE4_NodB_like_5s_6s"/>
    <property type="match status" value="1"/>
</dbReference>
<evidence type="ECO:0000313" key="4">
    <source>
        <dbReference type="EMBL" id="VAW92010.1"/>
    </source>
</evidence>
<evidence type="ECO:0000259" key="3">
    <source>
        <dbReference type="PROSITE" id="PS51677"/>
    </source>
</evidence>
<dbReference type="Pfam" id="PF01522">
    <property type="entry name" value="Polysacc_deac_1"/>
    <property type="match status" value="1"/>
</dbReference>
<keyword evidence="2" id="KW-0732">Signal</keyword>
<dbReference type="AlphaFoldDB" id="A0A3B0ZS15"/>
<dbReference type="PROSITE" id="PS51677">
    <property type="entry name" value="NODB"/>
    <property type="match status" value="1"/>
</dbReference>
<sequence length="265" mass="30716">MTISVLMYHAIYADDVELFNLPEEDRPYAISLEMFKKQLNLLTSNKIKVLKPAKIANAYKNRDKGSQHFVLLTFDDGHVSFFKYAYPELVKRSMSGVFFITSNLVKERKNFCSWIQLQEMSDNGMSIQSHGQTHKFLSDLDGAESRNELSESKSTIEYELNSNVTSISFPGGRYSKREISMGLECGYQFFYTSQEGLNNNSFLKTRIIKRLALRNTTSLTEFLKLSRGDSILIIKRIAMYRIKKIVKMLIGNSFYHLLYKRRRVS</sequence>
<feature type="domain" description="NodB homology" evidence="3">
    <location>
        <begin position="68"/>
        <end position="265"/>
    </location>
</feature>
<reference evidence="4" key="1">
    <citation type="submission" date="2018-06" db="EMBL/GenBank/DDBJ databases">
        <authorList>
            <person name="Zhirakovskaya E."/>
        </authorList>
    </citation>
    <scope>NUCLEOTIDE SEQUENCE</scope>
</reference>
<dbReference type="InterPro" id="IPR011330">
    <property type="entry name" value="Glyco_hydro/deAcase_b/a-brl"/>
</dbReference>
<dbReference type="GO" id="GO:0016810">
    <property type="term" value="F:hydrolase activity, acting on carbon-nitrogen (but not peptide) bonds"/>
    <property type="evidence" value="ECO:0007669"/>
    <property type="project" value="InterPro"/>
</dbReference>
<name>A0A3B0ZS15_9ZZZZ</name>
<dbReference type="PANTHER" id="PTHR34216">
    <property type="match status" value="1"/>
</dbReference>
<evidence type="ECO:0000256" key="1">
    <source>
        <dbReference type="ARBA" id="ARBA00004613"/>
    </source>
</evidence>
<comment type="subcellular location">
    <subcellularLocation>
        <location evidence="1">Secreted</location>
    </subcellularLocation>
</comment>
<evidence type="ECO:0000256" key="2">
    <source>
        <dbReference type="ARBA" id="ARBA00022729"/>
    </source>
</evidence>
<dbReference type="GO" id="GO:0005576">
    <property type="term" value="C:extracellular region"/>
    <property type="evidence" value="ECO:0007669"/>
    <property type="project" value="UniProtKB-SubCell"/>
</dbReference>
<organism evidence="4">
    <name type="scientific">hydrothermal vent metagenome</name>
    <dbReference type="NCBI Taxonomy" id="652676"/>
    <lineage>
        <taxon>unclassified sequences</taxon>
        <taxon>metagenomes</taxon>
        <taxon>ecological metagenomes</taxon>
    </lineage>
</organism>